<dbReference type="AlphaFoldDB" id="A0A8J6BIA3"/>
<feature type="transmembrane region" description="Helical" evidence="7">
    <location>
        <begin position="76"/>
        <end position="96"/>
    </location>
</feature>
<feature type="transmembrane region" description="Helical" evidence="7">
    <location>
        <begin position="143"/>
        <end position="159"/>
    </location>
</feature>
<reference evidence="8" key="1">
    <citation type="thesis" date="2020" institute="ProQuest LLC" country="789 East Eisenhower Parkway, Ann Arbor, MI, USA">
        <title>Comparative Genomics and Chromosome Evolution.</title>
        <authorList>
            <person name="Mudd A.B."/>
        </authorList>
    </citation>
    <scope>NUCLEOTIDE SEQUENCE</scope>
    <source>
        <strain evidence="8">HN-11 Male</strain>
        <tissue evidence="8">Kidney and liver</tissue>
    </source>
</reference>
<dbReference type="Gene3D" id="1.20.1250.20">
    <property type="entry name" value="MFS general substrate transporter like domains"/>
    <property type="match status" value="1"/>
</dbReference>
<keyword evidence="6 7" id="KW-0472">Membrane</keyword>
<keyword evidence="3 7" id="KW-0812">Transmembrane</keyword>
<dbReference type="PANTHER" id="PTHR23505:SF13">
    <property type="entry name" value="PROTEIN SPINSTER HOMOLOG 1"/>
    <property type="match status" value="1"/>
</dbReference>
<sequence length="245" mass="26534">MVLAPVFGYLGDRWIRKYIMCAGISFWSIVTLSSSFIPKEVTMIFGVITVLTGILGVGAGVEISKRYRKVNPRADPIVCACGMLSSAPFLYLSLVFADTSLVATYVFIFIGETLLSLNWAIVADILLYVVIPTRRSTAEAMQIMVSHLLGDAGSPYLIGGGDYGGKTESTLLSFRSLEYALMVCAFVGALGGGFFLAMALFIEKDRKKAEMVSEGLVSEAEKIEDRIVVPKSGRSTWVPVSSVLI</sequence>
<dbReference type="SUPFAM" id="SSF103473">
    <property type="entry name" value="MFS general substrate transporter"/>
    <property type="match status" value="1"/>
</dbReference>
<keyword evidence="5" id="KW-0445">Lipid transport</keyword>
<evidence type="ECO:0000256" key="6">
    <source>
        <dbReference type="ARBA" id="ARBA00023136"/>
    </source>
</evidence>
<gene>
    <name evidence="8" type="ORF">GDO78_020651</name>
</gene>
<feature type="transmembrane region" description="Helical" evidence="7">
    <location>
        <begin position="179"/>
        <end position="202"/>
    </location>
</feature>
<name>A0A8J6BIA3_ELECQ</name>
<comment type="caution">
    <text evidence="8">The sequence shown here is derived from an EMBL/GenBank/DDBJ whole genome shotgun (WGS) entry which is preliminary data.</text>
</comment>
<comment type="subcellular location">
    <subcellularLocation>
        <location evidence="1">Endomembrane system</location>
        <topology evidence="1">Multi-pass membrane protein</topology>
    </subcellularLocation>
</comment>
<keyword evidence="9" id="KW-1185">Reference proteome</keyword>
<dbReference type="EMBL" id="WNTK01005296">
    <property type="protein sequence ID" value="KAG9464010.1"/>
    <property type="molecule type" value="Genomic_DNA"/>
</dbReference>
<evidence type="ECO:0000256" key="1">
    <source>
        <dbReference type="ARBA" id="ARBA00004127"/>
    </source>
</evidence>
<evidence type="ECO:0000256" key="2">
    <source>
        <dbReference type="ARBA" id="ARBA00022448"/>
    </source>
</evidence>
<feature type="transmembrane region" description="Helical" evidence="7">
    <location>
        <begin position="102"/>
        <end position="131"/>
    </location>
</feature>
<dbReference type="PANTHER" id="PTHR23505">
    <property type="entry name" value="SPINSTER"/>
    <property type="match status" value="1"/>
</dbReference>
<dbReference type="GO" id="GO:0006869">
    <property type="term" value="P:lipid transport"/>
    <property type="evidence" value="ECO:0007669"/>
    <property type="project" value="UniProtKB-KW"/>
</dbReference>
<proteinExistence type="predicted"/>
<feature type="transmembrane region" description="Helical" evidence="7">
    <location>
        <begin position="43"/>
        <end position="64"/>
    </location>
</feature>
<evidence type="ECO:0000313" key="8">
    <source>
        <dbReference type="EMBL" id="KAG9464010.1"/>
    </source>
</evidence>
<accession>A0A8J6BIA3</accession>
<dbReference type="Proteomes" id="UP000770717">
    <property type="component" value="Unassembled WGS sequence"/>
</dbReference>
<evidence type="ECO:0000256" key="3">
    <source>
        <dbReference type="ARBA" id="ARBA00022692"/>
    </source>
</evidence>
<dbReference type="GO" id="GO:0016020">
    <property type="term" value="C:membrane"/>
    <property type="evidence" value="ECO:0007669"/>
    <property type="project" value="TreeGrafter"/>
</dbReference>
<keyword evidence="4 7" id="KW-1133">Transmembrane helix</keyword>
<evidence type="ECO:0000256" key="4">
    <source>
        <dbReference type="ARBA" id="ARBA00022989"/>
    </source>
</evidence>
<dbReference type="GO" id="GO:0012505">
    <property type="term" value="C:endomembrane system"/>
    <property type="evidence" value="ECO:0007669"/>
    <property type="project" value="UniProtKB-SubCell"/>
</dbReference>
<evidence type="ECO:0000256" key="7">
    <source>
        <dbReference type="SAM" id="Phobius"/>
    </source>
</evidence>
<dbReference type="InterPro" id="IPR044770">
    <property type="entry name" value="MFS_spinster-like"/>
</dbReference>
<evidence type="ECO:0000313" key="9">
    <source>
        <dbReference type="Proteomes" id="UP000770717"/>
    </source>
</evidence>
<protein>
    <submittedName>
        <fullName evidence="8">Uncharacterized protein</fullName>
    </submittedName>
</protein>
<keyword evidence="2" id="KW-0813">Transport</keyword>
<dbReference type="OrthoDB" id="6770063at2759"/>
<evidence type="ECO:0000256" key="5">
    <source>
        <dbReference type="ARBA" id="ARBA00023055"/>
    </source>
</evidence>
<organism evidence="8 9">
    <name type="scientific">Eleutherodactylus coqui</name>
    <name type="common">Puerto Rican coqui</name>
    <dbReference type="NCBI Taxonomy" id="57060"/>
    <lineage>
        <taxon>Eukaryota</taxon>
        <taxon>Metazoa</taxon>
        <taxon>Chordata</taxon>
        <taxon>Craniata</taxon>
        <taxon>Vertebrata</taxon>
        <taxon>Euteleostomi</taxon>
        <taxon>Amphibia</taxon>
        <taxon>Batrachia</taxon>
        <taxon>Anura</taxon>
        <taxon>Neobatrachia</taxon>
        <taxon>Hyloidea</taxon>
        <taxon>Eleutherodactylidae</taxon>
        <taxon>Eleutherodactylinae</taxon>
        <taxon>Eleutherodactylus</taxon>
        <taxon>Eleutherodactylus</taxon>
    </lineage>
</organism>
<dbReference type="InterPro" id="IPR036259">
    <property type="entry name" value="MFS_trans_sf"/>
</dbReference>